<dbReference type="PANTHER" id="PTHR43008:SF14">
    <property type="entry name" value="DEHYDROGENASE ARBD, PUTATIVE-RELATED"/>
    <property type="match status" value="1"/>
</dbReference>
<feature type="region of interest" description="Disordered" evidence="4">
    <location>
        <begin position="33"/>
        <end position="84"/>
    </location>
</feature>
<protein>
    <recommendedName>
        <fullName evidence="7">D-arabinitol 2-dehydrogenase</fullName>
    </recommendedName>
</protein>
<dbReference type="InterPro" id="IPR002347">
    <property type="entry name" value="SDR_fam"/>
</dbReference>
<dbReference type="GO" id="GO:0019594">
    <property type="term" value="P:mannitol metabolic process"/>
    <property type="evidence" value="ECO:0007669"/>
    <property type="project" value="UniProtKB-ARBA"/>
</dbReference>
<evidence type="ECO:0000256" key="3">
    <source>
        <dbReference type="ARBA" id="ARBA00023002"/>
    </source>
</evidence>
<proteinExistence type="inferred from homology"/>
<dbReference type="PRINTS" id="PR00081">
    <property type="entry name" value="GDHRDH"/>
</dbReference>
<evidence type="ECO:0000256" key="2">
    <source>
        <dbReference type="ARBA" id="ARBA00022857"/>
    </source>
</evidence>
<dbReference type="InterPro" id="IPR036291">
    <property type="entry name" value="NAD(P)-bd_dom_sf"/>
</dbReference>
<reference evidence="5 6" key="1">
    <citation type="submission" date="2017-07" db="EMBL/GenBank/DDBJ databases">
        <title>Genome sequence of the Sordaria macrospora wild type strain R19027.</title>
        <authorList>
            <person name="Nowrousian M."/>
            <person name="Teichert I."/>
            <person name="Kueck U."/>
        </authorList>
    </citation>
    <scope>NUCLEOTIDE SEQUENCE [LARGE SCALE GENOMIC DNA]</scope>
    <source>
        <strain evidence="5 6">R19027</strain>
        <tissue evidence="5">Mycelium</tissue>
    </source>
</reference>
<dbReference type="FunFam" id="3.40.50.720:FF:000090">
    <property type="entry name" value="NADP-dependent mannitol dehydrogenase"/>
    <property type="match status" value="1"/>
</dbReference>
<dbReference type="SUPFAM" id="SSF51735">
    <property type="entry name" value="NAD(P)-binding Rossmann-fold domains"/>
    <property type="match status" value="1"/>
</dbReference>
<dbReference type="Proteomes" id="UP000433876">
    <property type="component" value="Unassembled WGS sequence"/>
</dbReference>
<dbReference type="Gene3D" id="3.40.50.720">
    <property type="entry name" value="NAD(P)-binding Rossmann-like Domain"/>
    <property type="match status" value="1"/>
</dbReference>
<dbReference type="PANTHER" id="PTHR43008">
    <property type="entry name" value="BENZIL REDUCTASE"/>
    <property type="match status" value="1"/>
</dbReference>
<keyword evidence="2" id="KW-0521">NADP</keyword>
<dbReference type="Pfam" id="PF13561">
    <property type="entry name" value="adh_short_C2"/>
    <property type="match status" value="1"/>
</dbReference>
<keyword evidence="3" id="KW-0560">Oxidoreductase</keyword>
<evidence type="ECO:0000256" key="1">
    <source>
        <dbReference type="ARBA" id="ARBA00006484"/>
    </source>
</evidence>
<dbReference type="GO" id="GO:0050085">
    <property type="term" value="F:mannitol 2-dehydrogenase (NADP+) activity"/>
    <property type="evidence" value="ECO:0007669"/>
    <property type="project" value="UniProtKB-ARBA"/>
</dbReference>
<accession>A0A8S9A5H9</accession>
<dbReference type="GO" id="GO:0050664">
    <property type="term" value="F:oxidoreductase activity, acting on NAD(P)H, oxygen as acceptor"/>
    <property type="evidence" value="ECO:0007669"/>
    <property type="project" value="TreeGrafter"/>
</dbReference>
<evidence type="ECO:0000313" key="5">
    <source>
        <dbReference type="EMBL" id="KAA8636231.1"/>
    </source>
</evidence>
<dbReference type="EMBL" id="NMPR01000005">
    <property type="protein sequence ID" value="KAA8636231.1"/>
    <property type="molecule type" value="Genomic_DNA"/>
</dbReference>
<evidence type="ECO:0000256" key="4">
    <source>
        <dbReference type="SAM" id="MobiDB-lite"/>
    </source>
</evidence>
<evidence type="ECO:0000313" key="6">
    <source>
        <dbReference type="Proteomes" id="UP000433876"/>
    </source>
</evidence>
<gene>
    <name evidence="5" type="ORF">SMACR_05025</name>
</gene>
<sequence length="356" mass="37840">MATRALPRALRASNFLPTARRPSQRAFHLSATHFQKNKSNSSSASPPGAGAFARTDDSITVEFPDDSSQLPSSQPVDSGTGRAGQNVFPTLATFSLQGKVAVVTGGARGLGLVMGQGIVVSGGDLAIVDLNKEEATKQAQNIVETFKKDYPSAKKIPKVTAHHCDVSDPSSVDACIASILSQHNKIDNLVTSAGFTENFEATAYPIDRVRKLWGVNVDGTYLFATAVARHLMSRDSPGSMVFIGSMSGSIVNVPQPQTPYNASKAAVRHLAASLAVEWAKAGIRVNCISPGYMLTALTKKILDENPDLKEKWTSLIPQGQMGNPEDLMGPVTFLLSDASRYVTGADLRVDGGYTCT</sequence>
<name>A0A8S9A5H9_SORMA</name>
<dbReference type="InterPro" id="IPR020904">
    <property type="entry name" value="Sc_DH/Rdtase_CS"/>
</dbReference>
<dbReference type="PROSITE" id="PS00061">
    <property type="entry name" value="ADH_SHORT"/>
    <property type="match status" value="1"/>
</dbReference>
<feature type="compositionally biased region" description="Low complexity" evidence="4">
    <location>
        <begin position="37"/>
        <end position="50"/>
    </location>
</feature>
<organism evidence="5 6">
    <name type="scientific">Sordaria macrospora</name>
    <dbReference type="NCBI Taxonomy" id="5147"/>
    <lineage>
        <taxon>Eukaryota</taxon>
        <taxon>Fungi</taxon>
        <taxon>Dikarya</taxon>
        <taxon>Ascomycota</taxon>
        <taxon>Pezizomycotina</taxon>
        <taxon>Sordariomycetes</taxon>
        <taxon>Sordariomycetidae</taxon>
        <taxon>Sordariales</taxon>
        <taxon>Sordariaceae</taxon>
        <taxon>Sordaria</taxon>
    </lineage>
</organism>
<dbReference type="VEuPathDB" id="FungiDB:SMAC_05025"/>
<dbReference type="PRINTS" id="PR00080">
    <property type="entry name" value="SDRFAMILY"/>
</dbReference>
<dbReference type="AlphaFoldDB" id="A0A8S9A5H9"/>
<comment type="caution">
    <text evidence="5">The sequence shown here is derived from an EMBL/GenBank/DDBJ whole genome shotgun (WGS) entry which is preliminary data.</text>
</comment>
<feature type="compositionally biased region" description="Low complexity" evidence="4">
    <location>
        <begin position="66"/>
        <end position="78"/>
    </location>
</feature>
<comment type="similarity">
    <text evidence="1">Belongs to the short-chain dehydrogenases/reductases (SDR) family.</text>
</comment>
<evidence type="ECO:0008006" key="7">
    <source>
        <dbReference type="Google" id="ProtNLM"/>
    </source>
</evidence>